<dbReference type="HOGENOM" id="CLU_3323253_0_0_3"/>
<dbReference type="EMBL" id="CP000828">
    <property type="protein sequence ID" value="ABW30580.1"/>
    <property type="molecule type" value="Genomic_DNA"/>
</dbReference>
<organism evidence="1 2">
    <name type="scientific">Acaryochloris marina (strain MBIC 11017)</name>
    <dbReference type="NCBI Taxonomy" id="329726"/>
    <lineage>
        <taxon>Bacteria</taxon>
        <taxon>Bacillati</taxon>
        <taxon>Cyanobacteriota</taxon>
        <taxon>Cyanophyceae</taxon>
        <taxon>Acaryochloridales</taxon>
        <taxon>Acaryochloridaceae</taxon>
        <taxon>Acaryochloris</taxon>
    </lineage>
</organism>
<protein>
    <submittedName>
        <fullName evidence="1">Uncharacterized protein</fullName>
    </submittedName>
</protein>
<evidence type="ECO:0000313" key="1">
    <source>
        <dbReference type="EMBL" id="ABW30580.1"/>
    </source>
</evidence>
<name>B0CF64_ACAM1</name>
<dbReference type="STRING" id="329726.AM1_5630"/>
<dbReference type="AlphaFoldDB" id="B0CF64"/>
<dbReference type="Proteomes" id="UP000000268">
    <property type="component" value="Chromosome"/>
</dbReference>
<dbReference type="KEGG" id="amr:AM1_5630"/>
<evidence type="ECO:0000313" key="2">
    <source>
        <dbReference type="Proteomes" id="UP000000268"/>
    </source>
</evidence>
<sequence length="38" mass="4549">MESGIFRPSDRLRLVRLACWREERLLSFTADSKPEVKR</sequence>
<keyword evidence="2" id="KW-1185">Reference proteome</keyword>
<proteinExistence type="predicted"/>
<gene>
    <name evidence="1" type="ordered locus">AM1_5630</name>
</gene>
<reference evidence="1 2" key="1">
    <citation type="journal article" date="2008" name="Proc. Natl. Acad. Sci. U.S.A.">
        <title>Niche adaptation and genome expansion in the chlorophyll d-producing cyanobacterium Acaryochloris marina.</title>
        <authorList>
            <person name="Swingley W.D."/>
            <person name="Chen M."/>
            <person name="Cheung P.C."/>
            <person name="Conrad A.L."/>
            <person name="Dejesa L.C."/>
            <person name="Hao J."/>
            <person name="Honchak B.M."/>
            <person name="Karbach L.E."/>
            <person name="Kurdoglu A."/>
            <person name="Lahiri S."/>
            <person name="Mastrian S.D."/>
            <person name="Miyashita H."/>
            <person name="Page L."/>
            <person name="Ramakrishna P."/>
            <person name="Satoh S."/>
            <person name="Sattley W.M."/>
            <person name="Shimada Y."/>
            <person name="Taylor H.L."/>
            <person name="Tomo T."/>
            <person name="Tsuchiya T."/>
            <person name="Wang Z.T."/>
            <person name="Raymond J."/>
            <person name="Mimuro M."/>
            <person name="Blankenship R.E."/>
            <person name="Touchman J.W."/>
        </authorList>
    </citation>
    <scope>NUCLEOTIDE SEQUENCE [LARGE SCALE GENOMIC DNA]</scope>
    <source>
        <strain evidence="2">MBIC 11017</strain>
    </source>
</reference>
<accession>B0CF64</accession>